<sequence length="201" mass="23128">MAWDTENTKQKIKNAALTEFTAHGPDGTTVERIAKRAKVNKERIYNYFGNKQELFKNILREELEQIAKTVGLTSFATEDIGDYAGRMYDYHRENPDLMRLLRWESLTIDGEVPNEHYRRNHYAFKAEAVRAGQETGTVTDDIDATYLVLFILAIVGWWSAMPQISRMLCGEPTEEEHAKRRAAVVAAARRLGCPHHTRDER</sequence>
<dbReference type="SUPFAM" id="SSF48498">
    <property type="entry name" value="Tetracyclin repressor-like, C-terminal domain"/>
    <property type="match status" value="1"/>
</dbReference>
<evidence type="ECO:0000313" key="6">
    <source>
        <dbReference type="Proteomes" id="UP000282386"/>
    </source>
</evidence>
<accession>A0A7Z9A1S0</accession>
<feature type="DNA-binding region" description="H-T-H motif" evidence="2">
    <location>
        <begin position="29"/>
        <end position="48"/>
    </location>
</feature>
<proteinExistence type="predicted"/>
<dbReference type="RefSeq" id="WP_126499669.1">
    <property type="nucleotide sequence ID" value="NZ_CAKASD010000012.1"/>
</dbReference>
<evidence type="ECO:0000256" key="3">
    <source>
        <dbReference type="SAM" id="Phobius"/>
    </source>
</evidence>
<dbReference type="InterPro" id="IPR036271">
    <property type="entry name" value="Tet_transcr_reg_TetR-rel_C_sf"/>
</dbReference>
<dbReference type="Proteomes" id="UP000282386">
    <property type="component" value="Chromosome"/>
</dbReference>
<dbReference type="PRINTS" id="PR00455">
    <property type="entry name" value="HTHTETR"/>
</dbReference>
<dbReference type="GO" id="GO:0006355">
    <property type="term" value="P:regulation of DNA-templated transcription"/>
    <property type="evidence" value="ECO:0007669"/>
    <property type="project" value="UniProtKB-ARBA"/>
</dbReference>
<keyword evidence="3" id="KW-0812">Transmembrane</keyword>
<dbReference type="InterPro" id="IPR041467">
    <property type="entry name" value="Sco4008_C"/>
</dbReference>
<evidence type="ECO:0000256" key="2">
    <source>
        <dbReference type="PROSITE-ProRule" id="PRU00335"/>
    </source>
</evidence>
<dbReference type="Pfam" id="PF17926">
    <property type="entry name" value="TetR_C_21"/>
    <property type="match status" value="1"/>
</dbReference>
<dbReference type="InterPro" id="IPR001647">
    <property type="entry name" value="HTH_TetR"/>
</dbReference>
<dbReference type="Gene3D" id="1.10.357.10">
    <property type="entry name" value="Tetracycline Repressor, domain 2"/>
    <property type="match status" value="1"/>
</dbReference>
<evidence type="ECO:0000256" key="1">
    <source>
        <dbReference type="ARBA" id="ARBA00023125"/>
    </source>
</evidence>
<protein>
    <submittedName>
        <fullName evidence="5">DNA-binding transcriptional repressor AcrR</fullName>
    </submittedName>
</protein>
<dbReference type="InterPro" id="IPR050109">
    <property type="entry name" value="HTH-type_TetR-like_transc_reg"/>
</dbReference>
<keyword evidence="3" id="KW-0472">Membrane</keyword>
<dbReference type="InterPro" id="IPR009057">
    <property type="entry name" value="Homeodomain-like_sf"/>
</dbReference>
<feature type="transmembrane region" description="Helical" evidence="3">
    <location>
        <begin position="144"/>
        <end position="160"/>
    </location>
</feature>
<dbReference type="Pfam" id="PF00440">
    <property type="entry name" value="TetR_N"/>
    <property type="match status" value="1"/>
</dbReference>
<dbReference type="EMBL" id="LR134479">
    <property type="protein sequence ID" value="VEI22423.1"/>
    <property type="molecule type" value="Genomic_DNA"/>
</dbReference>
<name>A0A7Z9A1S0_9MICC</name>
<organism evidence="5 6">
    <name type="scientific">Rothia aeria</name>
    <dbReference type="NCBI Taxonomy" id="172042"/>
    <lineage>
        <taxon>Bacteria</taxon>
        <taxon>Bacillati</taxon>
        <taxon>Actinomycetota</taxon>
        <taxon>Actinomycetes</taxon>
        <taxon>Micrococcales</taxon>
        <taxon>Micrococcaceae</taxon>
        <taxon>Rothia</taxon>
    </lineage>
</organism>
<dbReference type="PROSITE" id="PS50977">
    <property type="entry name" value="HTH_TETR_2"/>
    <property type="match status" value="1"/>
</dbReference>
<reference evidence="5 6" key="1">
    <citation type="submission" date="2018-12" db="EMBL/GenBank/DDBJ databases">
        <authorList>
            <consortium name="Pathogen Informatics"/>
        </authorList>
    </citation>
    <scope>NUCLEOTIDE SEQUENCE [LARGE SCALE GENOMIC DNA]</scope>
    <source>
        <strain evidence="5 6">NCTC10207</strain>
    </source>
</reference>
<dbReference type="PANTHER" id="PTHR30328">
    <property type="entry name" value="TRANSCRIPTIONAL REPRESSOR"/>
    <property type="match status" value="1"/>
</dbReference>
<dbReference type="GO" id="GO:0003677">
    <property type="term" value="F:DNA binding"/>
    <property type="evidence" value="ECO:0007669"/>
    <property type="project" value="UniProtKB-UniRule"/>
</dbReference>
<evidence type="ECO:0000259" key="4">
    <source>
        <dbReference type="PROSITE" id="PS50977"/>
    </source>
</evidence>
<dbReference type="AlphaFoldDB" id="A0A7Z9A1S0"/>
<keyword evidence="1 2" id="KW-0238">DNA-binding</keyword>
<gene>
    <name evidence="5" type="ORF">NCTC10207_00499</name>
</gene>
<evidence type="ECO:0000313" key="5">
    <source>
        <dbReference type="EMBL" id="VEI22423.1"/>
    </source>
</evidence>
<keyword evidence="3" id="KW-1133">Transmembrane helix</keyword>
<dbReference type="PANTHER" id="PTHR30328:SF54">
    <property type="entry name" value="HTH-TYPE TRANSCRIPTIONAL REPRESSOR SCO4008"/>
    <property type="match status" value="1"/>
</dbReference>
<feature type="domain" description="HTH tetR-type" evidence="4">
    <location>
        <begin position="6"/>
        <end position="66"/>
    </location>
</feature>
<dbReference type="SUPFAM" id="SSF46689">
    <property type="entry name" value="Homeodomain-like"/>
    <property type="match status" value="1"/>
</dbReference>